<evidence type="ECO:0000313" key="2">
    <source>
        <dbReference type="Proteomes" id="UP001589838"/>
    </source>
</evidence>
<organism evidence="1 2">
    <name type="scientific">Halalkalibacter kiskunsagensis</name>
    <dbReference type="NCBI Taxonomy" id="1548599"/>
    <lineage>
        <taxon>Bacteria</taxon>
        <taxon>Bacillati</taxon>
        <taxon>Bacillota</taxon>
        <taxon>Bacilli</taxon>
        <taxon>Bacillales</taxon>
        <taxon>Bacillaceae</taxon>
        <taxon>Halalkalibacter</taxon>
    </lineage>
</organism>
<proteinExistence type="predicted"/>
<dbReference type="EMBL" id="JBHLUX010000025">
    <property type="protein sequence ID" value="MFC0470779.1"/>
    <property type="molecule type" value="Genomic_DNA"/>
</dbReference>
<comment type="caution">
    <text evidence="1">The sequence shown here is derived from an EMBL/GenBank/DDBJ whole genome shotgun (WGS) entry which is preliminary data.</text>
</comment>
<dbReference type="Proteomes" id="UP001589838">
    <property type="component" value="Unassembled WGS sequence"/>
</dbReference>
<protein>
    <submittedName>
        <fullName evidence="1">Uncharacterized protein</fullName>
    </submittedName>
</protein>
<sequence length="65" mass="7537">MRKFQVSVEFLSGQKVDFTTKSDIRKEMYRLNINGEDCIVTDDNFVLNIAKIKAIRIKKAKRNSA</sequence>
<accession>A0ABV6KBT8</accession>
<name>A0ABV6KBT8_9BACI</name>
<dbReference type="RefSeq" id="WP_335960421.1">
    <property type="nucleotide sequence ID" value="NZ_JAXBLX010000010.1"/>
</dbReference>
<gene>
    <name evidence="1" type="ORF">ACFFHM_09815</name>
</gene>
<evidence type="ECO:0000313" key="1">
    <source>
        <dbReference type="EMBL" id="MFC0470779.1"/>
    </source>
</evidence>
<keyword evidence="2" id="KW-1185">Reference proteome</keyword>
<reference evidence="1 2" key="1">
    <citation type="submission" date="2024-09" db="EMBL/GenBank/DDBJ databases">
        <authorList>
            <person name="Sun Q."/>
            <person name="Mori K."/>
        </authorList>
    </citation>
    <scope>NUCLEOTIDE SEQUENCE [LARGE SCALE GENOMIC DNA]</scope>
    <source>
        <strain evidence="1 2">NCAIM B.02610</strain>
    </source>
</reference>